<proteinExistence type="predicted"/>
<reference evidence="1 2" key="1">
    <citation type="submission" date="2024-07" db="EMBL/GenBank/DDBJ databases">
        <title>Section-level genome sequencing and comparative genomics of Aspergillus sections Usti and Cavernicolus.</title>
        <authorList>
            <consortium name="Lawrence Berkeley National Laboratory"/>
            <person name="Nybo J.L."/>
            <person name="Vesth T.C."/>
            <person name="Theobald S."/>
            <person name="Frisvad J.C."/>
            <person name="Larsen T.O."/>
            <person name="Kjaerboelling I."/>
            <person name="Rothschild-Mancinelli K."/>
            <person name="Lyhne E.K."/>
            <person name="Kogle M.E."/>
            <person name="Barry K."/>
            <person name="Clum A."/>
            <person name="Na H."/>
            <person name="Ledsgaard L."/>
            <person name="Lin J."/>
            <person name="Lipzen A."/>
            <person name="Kuo A."/>
            <person name="Riley R."/>
            <person name="Mondo S."/>
            <person name="Labutti K."/>
            <person name="Haridas S."/>
            <person name="Pangalinan J."/>
            <person name="Salamov A.A."/>
            <person name="Simmons B.A."/>
            <person name="Magnuson J.K."/>
            <person name="Chen J."/>
            <person name="Drula E."/>
            <person name="Henrissat B."/>
            <person name="Wiebenga A."/>
            <person name="Lubbers R.J."/>
            <person name="Gomes A.C."/>
            <person name="Makela M.R."/>
            <person name="Stajich J."/>
            <person name="Grigoriev I.V."/>
            <person name="Mortensen U.H."/>
            <person name="De Vries R.P."/>
            <person name="Baker S.E."/>
            <person name="Andersen M.R."/>
        </authorList>
    </citation>
    <scope>NUCLEOTIDE SEQUENCE [LARGE SCALE GENOMIC DNA]</scope>
    <source>
        <strain evidence="1 2">CBS 209.92</strain>
    </source>
</reference>
<dbReference type="EMBL" id="JBFTWV010000043">
    <property type="protein sequence ID" value="KAL2794602.1"/>
    <property type="molecule type" value="Genomic_DNA"/>
</dbReference>
<protein>
    <submittedName>
        <fullName evidence="1">Uncharacterized protein</fullName>
    </submittedName>
</protein>
<evidence type="ECO:0000313" key="2">
    <source>
        <dbReference type="Proteomes" id="UP001610563"/>
    </source>
</evidence>
<keyword evidence="2" id="KW-1185">Reference proteome</keyword>
<gene>
    <name evidence="1" type="ORF">BJX66DRAFT_303464</name>
</gene>
<evidence type="ECO:0000313" key="1">
    <source>
        <dbReference type="EMBL" id="KAL2794602.1"/>
    </source>
</evidence>
<sequence length="254" mass="29293">MDTICDPNVELPSPVDLHHERTIIALALQFLAVAHNFSSFEDRSAESAESTEEDLFAIEGPDHRAVLPCDYPPGTLYLITFVRQESEQEWAKVRQQHGVRPAYALDADPGPMLEYIVQTSFRMLDTRDPRHEPTVLYVLLILSMGLLEMDVTAPWLESVSCAQGPLYSLFEDLARYYFICTKGAPIMSDRWDIVEFLDRVCFDHLAAENAHHLHEHWLKIDKGRWAHRRSSGEPVDDFIIKLKYFAYNYILRPD</sequence>
<dbReference type="Proteomes" id="UP001610563">
    <property type="component" value="Unassembled WGS sequence"/>
</dbReference>
<name>A0ABR4G6F7_9EURO</name>
<organism evidence="1 2">
    <name type="scientific">Aspergillus keveii</name>
    <dbReference type="NCBI Taxonomy" id="714993"/>
    <lineage>
        <taxon>Eukaryota</taxon>
        <taxon>Fungi</taxon>
        <taxon>Dikarya</taxon>
        <taxon>Ascomycota</taxon>
        <taxon>Pezizomycotina</taxon>
        <taxon>Eurotiomycetes</taxon>
        <taxon>Eurotiomycetidae</taxon>
        <taxon>Eurotiales</taxon>
        <taxon>Aspergillaceae</taxon>
        <taxon>Aspergillus</taxon>
        <taxon>Aspergillus subgen. Nidulantes</taxon>
    </lineage>
</organism>
<accession>A0ABR4G6F7</accession>
<comment type="caution">
    <text evidence="1">The sequence shown here is derived from an EMBL/GenBank/DDBJ whole genome shotgun (WGS) entry which is preliminary data.</text>
</comment>